<keyword evidence="2" id="KW-1185">Reference proteome</keyword>
<name>A0ABT0K0M0_9ACTN</name>
<gene>
    <name evidence="1" type="ORF">MXD59_16525</name>
</gene>
<reference evidence="1 2" key="1">
    <citation type="submission" date="2022-04" db="EMBL/GenBank/DDBJ databases">
        <title>Genome diversity in the genus Frankia.</title>
        <authorList>
            <person name="Carlos-Shanley C."/>
            <person name="Hahn D."/>
        </authorList>
    </citation>
    <scope>NUCLEOTIDE SEQUENCE [LARGE SCALE GENOMIC DNA]</scope>
    <source>
        <strain evidence="1 2">Ag45/Mut15</strain>
    </source>
</reference>
<dbReference type="EMBL" id="JALKFT010000016">
    <property type="protein sequence ID" value="MCK9877355.1"/>
    <property type="molecule type" value="Genomic_DNA"/>
</dbReference>
<evidence type="ECO:0000313" key="1">
    <source>
        <dbReference type="EMBL" id="MCK9877355.1"/>
    </source>
</evidence>
<organism evidence="1 2">
    <name type="scientific">Frankia umida</name>
    <dbReference type="NCBI Taxonomy" id="573489"/>
    <lineage>
        <taxon>Bacteria</taxon>
        <taxon>Bacillati</taxon>
        <taxon>Actinomycetota</taxon>
        <taxon>Actinomycetes</taxon>
        <taxon>Frankiales</taxon>
        <taxon>Frankiaceae</taxon>
        <taxon>Frankia</taxon>
    </lineage>
</organism>
<dbReference type="Proteomes" id="UP001201873">
    <property type="component" value="Unassembled WGS sequence"/>
</dbReference>
<dbReference type="RefSeq" id="WP_248825611.1">
    <property type="nucleotide sequence ID" value="NZ_JALKFT010000016.1"/>
</dbReference>
<sequence length="92" mass="10387">MAEDSPTPTIPDDVPTSVVYDMATETATHLSAHYVQLSRSAATEDERQRWWTRVIELRDAKDAVNAHDRATLLARISAWTAEIRALDEEHRG</sequence>
<accession>A0ABT0K0M0</accession>
<proteinExistence type="predicted"/>
<comment type="caution">
    <text evidence="1">The sequence shown here is derived from an EMBL/GenBank/DDBJ whole genome shotgun (WGS) entry which is preliminary data.</text>
</comment>
<protein>
    <submittedName>
        <fullName evidence="1">Uncharacterized protein</fullName>
    </submittedName>
</protein>
<evidence type="ECO:0000313" key="2">
    <source>
        <dbReference type="Proteomes" id="UP001201873"/>
    </source>
</evidence>